<reference evidence="2" key="1">
    <citation type="journal article" date="2020" name="Plant J.">
        <title>Transposons played a major role in the diversification between the closely related almond and peach genomes: results from the almond genome sequence.</title>
        <authorList>
            <person name="Alioto T."/>
            <person name="Alexiou K.G."/>
            <person name="Bardil A."/>
            <person name="Barteri F."/>
            <person name="Castanera R."/>
            <person name="Cruz F."/>
            <person name="Dhingra A."/>
            <person name="Duval H."/>
            <person name="Fernandez I Marti A."/>
            <person name="Frias L."/>
            <person name="Galan B."/>
            <person name="Garcia J.L."/>
            <person name="Howad W."/>
            <person name="Gomez-Garrido J."/>
            <person name="Gut M."/>
            <person name="Julca I."/>
            <person name="Morata J."/>
            <person name="Puigdomenech P."/>
            <person name="Ribeca P."/>
            <person name="Rubio Cabetas M.J."/>
            <person name="Vlasova A."/>
            <person name="Wirthensohn M."/>
            <person name="Garcia-Mas J."/>
            <person name="Gabaldon T."/>
            <person name="Casacuberta J.M."/>
            <person name="Arus P."/>
        </authorList>
    </citation>
    <scope>NUCLEOTIDE SEQUENCE [LARGE SCALE GENOMIC DNA]</scope>
    <source>
        <strain evidence="2">cv. Texas</strain>
    </source>
</reference>
<name>A0A5E4GK90_PRUDU</name>
<gene>
    <name evidence="1" type="ORF">ALMOND_2B013799</name>
</gene>
<dbReference type="Gramene" id="VVA40249">
    <property type="protein sequence ID" value="VVA40249"/>
    <property type="gene ID" value="Prudul26B013799"/>
</dbReference>
<dbReference type="InParanoid" id="A0A5E4GK90"/>
<dbReference type="Proteomes" id="UP000327085">
    <property type="component" value="Unassembled WGS sequence"/>
</dbReference>
<proteinExistence type="predicted"/>
<evidence type="ECO:0000313" key="1">
    <source>
        <dbReference type="EMBL" id="VVA40249.1"/>
    </source>
</evidence>
<keyword evidence="1" id="KW-0808">Transferase</keyword>
<organism evidence="1 2">
    <name type="scientific">Prunus dulcis</name>
    <name type="common">Almond</name>
    <name type="synonym">Amygdalus dulcis</name>
    <dbReference type="NCBI Taxonomy" id="3755"/>
    <lineage>
        <taxon>Eukaryota</taxon>
        <taxon>Viridiplantae</taxon>
        <taxon>Streptophyta</taxon>
        <taxon>Embryophyta</taxon>
        <taxon>Tracheophyta</taxon>
        <taxon>Spermatophyta</taxon>
        <taxon>Magnoliopsida</taxon>
        <taxon>eudicotyledons</taxon>
        <taxon>Gunneridae</taxon>
        <taxon>Pentapetalae</taxon>
        <taxon>rosids</taxon>
        <taxon>fabids</taxon>
        <taxon>Rosales</taxon>
        <taxon>Rosaceae</taxon>
        <taxon>Amygdaloideae</taxon>
        <taxon>Amygdaleae</taxon>
        <taxon>Prunus</taxon>
    </lineage>
</organism>
<evidence type="ECO:0000313" key="2">
    <source>
        <dbReference type="Proteomes" id="UP000327085"/>
    </source>
</evidence>
<protein>
    <submittedName>
        <fullName evidence="1">PREDICTED: UDP-glycosyltransferase</fullName>
    </submittedName>
</protein>
<feature type="non-terminal residue" evidence="1">
    <location>
        <position position="1"/>
    </location>
</feature>
<sequence>ILKIAVRVGVEFQVKWVEDEKIMVVVRKEKVKKAIEKWRRKPREEREPES</sequence>
<dbReference type="EMBL" id="CABIKO010000944">
    <property type="protein sequence ID" value="VVA40249.1"/>
    <property type="molecule type" value="Genomic_DNA"/>
</dbReference>
<dbReference type="GO" id="GO:0016740">
    <property type="term" value="F:transferase activity"/>
    <property type="evidence" value="ECO:0007669"/>
    <property type="project" value="UniProtKB-KW"/>
</dbReference>
<accession>A0A5E4GK90</accession>
<dbReference type="AlphaFoldDB" id="A0A5E4GK90"/>